<sequence>MDYATESERLRRRMNRVRRNLDYEVEELVDQANHLTDWRFYMKNYPFASLGAVAMLAYTLVPIKKRSDVVIDEHTLSDLLERGETQFRRTRTAKPSLFASAMQMASQAALRAGITFVTHKLLADQSIQEAVKEGQESPNSPPAEPRGFQQ</sequence>
<proteinExistence type="predicted"/>
<dbReference type="KEGG" id="pbs:Plabr_1079"/>
<reference evidence="3" key="1">
    <citation type="submission" date="2011-02" db="EMBL/GenBank/DDBJ databases">
        <title>The complete genome of Planctomyces brasiliensis DSM 5305.</title>
        <authorList>
            <person name="Lucas S."/>
            <person name="Copeland A."/>
            <person name="Lapidus A."/>
            <person name="Bruce D."/>
            <person name="Goodwin L."/>
            <person name="Pitluck S."/>
            <person name="Kyrpides N."/>
            <person name="Mavromatis K."/>
            <person name="Pagani I."/>
            <person name="Ivanova N."/>
            <person name="Ovchinnikova G."/>
            <person name="Lu M."/>
            <person name="Detter J.C."/>
            <person name="Han C."/>
            <person name="Land M."/>
            <person name="Hauser L."/>
            <person name="Markowitz V."/>
            <person name="Cheng J.-F."/>
            <person name="Hugenholtz P."/>
            <person name="Woyke T."/>
            <person name="Wu D."/>
            <person name="Tindall B."/>
            <person name="Pomrenke H.G."/>
            <person name="Brambilla E."/>
            <person name="Klenk H.-P."/>
            <person name="Eisen J.A."/>
        </authorList>
    </citation>
    <scope>NUCLEOTIDE SEQUENCE [LARGE SCALE GENOMIC DNA]</scope>
    <source>
        <strain evidence="3">ATCC 49424 / DSM 5305 / JCM 21570 / NBRC 103401 / IFAM 1448</strain>
    </source>
</reference>
<dbReference type="RefSeq" id="WP_013627430.1">
    <property type="nucleotide sequence ID" value="NC_015174.1"/>
</dbReference>
<keyword evidence="3" id="KW-1185">Reference proteome</keyword>
<evidence type="ECO:0000313" key="2">
    <source>
        <dbReference type="EMBL" id="ADY58697.1"/>
    </source>
</evidence>
<organism evidence="2 3">
    <name type="scientific">Rubinisphaera brasiliensis (strain ATCC 49424 / DSM 5305 / JCM 21570 / IAM 15109 / NBRC 103401 / IFAM 1448)</name>
    <name type="common">Planctomyces brasiliensis</name>
    <dbReference type="NCBI Taxonomy" id="756272"/>
    <lineage>
        <taxon>Bacteria</taxon>
        <taxon>Pseudomonadati</taxon>
        <taxon>Planctomycetota</taxon>
        <taxon>Planctomycetia</taxon>
        <taxon>Planctomycetales</taxon>
        <taxon>Planctomycetaceae</taxon>
        <taxon>Rubinisphaera</taxon>
    </lineage>
</organism>
<dbReference type="EMBL" id="CP002546">
    <property type="protein sequence ID" value="ADY58697.1"/>
    <property type="molecule type" value="Genomic_DNA"/>
</dbReference>
<evidence type="ECO:0000313" key="3">
    <source>
        <dbReference type="Proteomes" id="UP000006860"/>
    </source>
</evidence>
<name>F0SKM7_RUBBR</name>
<dbReference type="STRING" id="756272.Plabr_1079"/>
<gene>
    <name evidence="2" type="ordered locus">Plabr_1079</name>
</gene>
<dbReference type="HOGENOM" id="CLU_1739173_0_0_0"/>
<protein>
    <submittedName>
        <fullName evidence="2">Uncharacterized protein</fullName>
    </submittedName>
</protein>
<dbReference type="OrthoDB" id="213584at2"/>
<feature type="region of interest" description="Disordered" evidence="1">
    <location>
        <begin position="129"/>
        <end position="150"/>
    </location>
</feature>
<evidence type="ECO:0000256" key="1">
    <source>
        <dbReference type="SAM" id="MobiDB-lite"/>
    </source>
</evidence>
<accession>F0SKM7</accession>
<dbReference type="AlphaFoldDB" id="F0SKM7"/>
<dbReference type="Proteomes" id="UP000006860">
    <property type="component" value="Chromosome"/>
</dbReference>